<keyword evidence="2" id="KW-0067">ATP-binding</keyword>
<comment type="caution">
    <text evidence="2">The sequence shown here is derived from an EMBL/GenBank/DDBJ whole genome shotgun (WGS) entry which is preliminary data.</text>
</comment>
<keyword evidence="3" id="KW-1185">Reference proteome</keyword>
<accession>A0A964FDE6</accession>
<dbReference type="SUPFAM" id="SSF55874">
    <property type="entry name" value="ATPase domain of HSP90 chaperone/DNA topoisomerase II/histidine kinase"/>
    <property type="match status" value="1"/>
</dbReference>
<evidence type="ECO:0000313" key="2">
    <source>
        <dbReference type="EMBL" id="MCC0175480.1"/>
    </source>
</evidence>
<protein>
    <submittedName>
        <fullName evidence="2">ATP-binding protein</fullName>
    </submittedName>
</protein>
<dbReference type="AlphaFoldDB" id="A0A964FDE6"/>
<reference evidence="2" key="1">
    <citation type="journal article" date="2021" name="Antonie Van Leeuwenhoek">
        <title>Draft genome and description of Waterburya agarophytonicola gen. nov. sp. nov. (Pleurocapsales, Cyanobacteria): a seaweed symbiont.</title>
        <authorList>
            <person name="Bonthond G."/>
            <person name="Shalygin S."/>
            <person name="Bayer T."/>
            <person name="Weinberger F."/>
        </authorList>
    </citation>
    <scope>NUCLEOTIDE SEQUENCE</scope>
    <source>
        <strain evidence="2">KI4</strain>
    </source>
</reference>
<organism evidence="2 3">
    <name type="scientific">Waterburya agarophytonicola KI4</name>
    <dbReference type="NCBI Taxonomy" id="2874699"/>
    <lineage>
        <taxon>Bacteria</taxon>
        <taxon>Bacillati</taxon>
        <taxon>Cyanobacteriota</taxon>
        <taxon>Cyanophyceae</taxon>
        <taxon>Pleurocapsales</taxon>
        <taxon>Hyellaceae</taxon>
        <taxon>Waterburya</taxon>
        <taxon>Waterburya agarophytonicola</taxon>
    </lineage>
</organism>
<dbReference type="Gene3D" id="3.30.565.10">
    <property type="entry name" value="Histidine kinase-like ATPase, C-terminal domain"/>
    <property type="match status" value="1"/>
</dbReference>
<dbReference type="EMBL" id="JADWDC010000001">
    <property type="protein sequence ID" value="MCC0175480.1"/>
    <property type="molecule type" value="Genomic_DNA"/>
</dbReference>
<evidence type="ECO:0000259" key="1">
    <source>
        <dbReference type="Pfam" id="PF13581"/>
    </source>
</evidence>
<dbReference type="InterPro" id="IPR003594">
    <property type="entry name" value="HATPase_dom"/>
</dbReference>
<evidence type="ECO:0000313" key="3">
    <source>
        <dbReference type="Proteomes" id="UP000729733"/>
    </source>
</evidence>
<dbReference type="CDD" id="cd16936">
    <property type="entry name" value="HATPase_RsbW-like"/>
    <property type="match status" value="1"/>
</dbReference>
<dbReference type="Pfam" id="PF13581">
    <property type="entry name" value="HATPase_c_2"/>
    <property type="match status" value="1"/>
</dbReference>
<gene>
    <name evidence="2" type="ORF">I4641_00600</name>
</gene>
<feature type="domain" description="Histidine kinase/HSP90-like ATPase" evidence="1">
    <location>
        <begin position="15"/>
        <end position="137"/>
    </location>
</feature>
<sequence length="158" mass="18817">MKVLQTIYIEVLGDLRELDKLLLEFNRIYRDFIPCRDWLECRLALAEGFTNAVRHAHKNIPPEITIEIEVLLRRNYLEIRIWDYGSAFNLQEFIVKTARKHNSWLSSGRGIPLLNKIADRLDYQRTKQNRNCLLIIKRFSDHRSKNTTTEQKNICMDI</sequence>
<proteinExistence type="predicted"/>
<keyword evidence="2" id="KW-0547">Nucleotide-binding</keyword>
<dbReference type="InterPro" id="IPR036890">
    <property type="entry name" value="HATPase_C_sf"/>
</dbReference>
<name>A0A964FDE6_9CYAN</name>
<dbReference type="GO" id="GO:0005524">
    <property type="term" value="F:ATP binding"/>
    <property type="evidence" value="ECO:0007669"/>
    <property type="project" value="UniProtKB-KW"/>
</dbReference>
<dbReference type="Proteomes" id="UP000729733">
    <property type="component" value="Unassembled WGS sequence"/>
</dbReference>